<dbReference type="NCBIfam" id="TIGR00254">
    <property type="entry name" value="GGDEF"/>
    <property type="match status" value="1"/>
</dbReference>
<accession>A0A1T2L4N9</accession>
<gene>
    <name evidence="2" type="ORF">BOW53_09350</name>
</gene>
<evidence type="ECO:0000313" key="3">
    <source>
        <dbReference type="Proteomes" id="UP000191110"/>
    </source>
</evidence>
<dbReference type="Gene3D" id="3.30.70.270">
    <property type="match status" value="1"/>
</dbReference>
<protein>
    <recommendedName>
        <fullName evidence="1">GGDEF domain-containing protein</fullName>
    </recommendedName>
</protein>
<dbReference type="SMART" id="SM00267">
    <property type="entry name" value="GGDEF"/>
    <property type="match status" value="1"/>
</dbReference>
<organism evidence="2 3">
    <name type="scientific">Solemya pervernicosa gill symbiont</name>
    <dbReference type="NCBI Taxonomy" id="642797"/>
    <lineage>
        <taxon>Bacteria</taxon>
        <taxon>Pseudomonadati</taxon>
        <taxon>Pseudomonadota</taxon>
        <taxon>Gammaproteobacteria</taxon>
        <taxon>sulfur-oxidizing symbionts</taxon>
    </lineage>
</organism>
<reference evidence="2 3" key="1">
    <citation type="submission" date="2016-11" db="EMBL/GenBank/DDBJ databases">
        <title>Mixed transmission modes and dynamic genome evolution in an obligate animal-bacterial symbiosis.</title>
        <authorList>
            <person name="Russell S.L."/>
            <person name="Corbett-Detig R.B."/>
            <person name="Cavanaugh C.M."/>
        </authorList>
    </citation>
    <scope>NUCLEOTIDE SEQUENCE [LARGE SCALE GENOMIC DNA]</scope>
    <source>
        <strain evidence="2">Sveles-Q1</strain>
    </source>
</reference>
<dbReference type="InterPro" id="IPR000160">
    <property type="entry name" value="GGDEF_dom"/>
</dbReference>
<dbReference type="PANTHER" id="PTHR46663:SF3">
    <property type="entry name" value="SLL0267 PROTEIN"/>
    <property type="match status" value="1"/>
</dbReference>
<feature type="domain" description="GGDEF" evidence="1">
    <location>
        <begin position="15"/>
        <end position="148"/>
    </location>
</feature>
<sequence>MPLAWAWTPKTSFRKNSDSPILDLDGFKPINDAMGHAAGDEVLKVVAERLLACVRDADTVARYGGDEFVVVLDGLQQESQASRVAEEILSSIGDSITIDGQRCQVGVSIGISVFPGDGDDADKLLKNADAALYAVKHGGKNSMKFYSGL</sequence>
<dbReference type="Pfam" id="PF00990">
    <property type="entry name" value="GGDEF"/>
    <property type="match status" value="1"/>
</dbReference>
<dbReference type="EMBL" id="MPRL01000035">
    <property type="protein sequence ID" value="OOZ40031.1"/>
    <property type="molecule type" value="Genomic_DNA"/>
</dbReference>
<dbReference type="SUPFAM" id="SSF55073">
    <property type="entry name" value="Nucleotide cyclase"/>
    <property type="match status" value="1"/>
</dbReference>
<name>A0A1T2L4N9_9GAMM</name>
<keyword evidence="3" id="KW-1185">Reference proteome</keyword>
<dbReference type="PROSITE" id="PS50887">
    <property type="entry name" value="GGDEF"/>
    <property type="match status" value="1"/>
</dbReference>
<dbReference type="PANTHER" id="PTHR46663">
    <property type="entry name" value="DIGUANYLATE CYCLASE DGCT-RELATED"/>
    <property type="match status" value="1"/>
</dbReference>
<dbReference type="CDD" id="cd01949">
    <property type="entry name" value="GGDEF"/>
    <property type="match status" value="1"/>
</dbReference>
<dbReference type="Proteomes" id="UP000191110">
    <property type="component" value="Unassembled WGS sequence"/>
</dbReference>
<comment type="caution">
    <text evidence="2">The sequence shown here is derived from an EMBL/GenBank/DDBJ whole genome shotgun (WGS) entry which is preliminary data.</text>
</comment>
<dbReference type="InterPro" id="IPR043128">
    <property type="entry name" value="Rev_trsase/Diguanyl_cyclase"/>
</dbReference>
<evidence type="ECO:0000259" key="1">
    <source>
        <dbReference type="PROSITE" id="PS50887"/>
    </source>
</evidence>
<evidence type="ECO:0000313" key="2">
    <source>
        <dbReference type="EMBL" id="OOZ40031.1"/>
    </source>
</evidence>
<dbReference type="AlphaFoldDB" id="A0A1T2L4N9"/>
<proteinExistence type="predicted"/>
<dbReference type="InterPro" id="IPR052163">
    <property type="entry name" value="DGC-Regulatory_Protein"/>
</dbReference>
<dbReference type="InterPro" id="IPR029787">
    <property type="entry name" value="Nucleotide_cyclase"/>
</dbReference>